<dbReference type="Pfam" id="PF05973">
    <property type="entry name" value="Gp49"/>
    <property type="match status" value="1"/>
</dbReference>
<dbReference type="InterPro" id="IPR009241">
    <property type="entry name" value="HigB-like"/>
</dbReference>
<gene>
    <name evidence="1" type="ORF">EI684_16325</name>
</gene>
<protein>
    <submittedName>
        <fullName evidence="1">Type II toxin-antitoxin system RelE/ParE family toxin</fullName>
    </submittedName>
</protein>
<comment type="caution">
    <text evidence="1">The sequence shown here is derived from an EMBL/GenBank/DDBJ whole genome shotgun (WGS) entry which is preliminary data.</text>
</comment>
<reference evidence="1 2" key="1">
    <citation type="submission" date="2018-12" db="EMBL/GenBank/DDBJ databases">
        <title>Genome Sequence of Candidatus Viridilinea halotolerans isolated from saline sulfide-rich spring.</title>
        <authorList>
            <person name="Grouzdev D.S."/>
            <person name="Burganskaya E.I."/>
            <person name="Krutkina M.S."/>
            <person name="Sukhacheva M.V."/>
            <person name="Gorlenko V.M."/>
        </authorList>
    </citation>
    <scope>NUCLEOTIDE SEQUENCE [LARGE SCALE GENOMIC DNA]</scope>
    <source>
        <strain evidence="1">Chok-6</strain>
    </source>
</reference>
<proteinExistence type="predicted"/>
<name>A0A426TUZ2_9CHLR</name>
<sequence>MKWTILLDPDFAQWLEAQAVGVQIAIASHTNLLSQRGPALGRPYVDTLKGSDLPHLKELRVQHGGAPWRILFAFDPKRQAILLVGGCKQGQSRWYREMIPIAEQRYQRHLATLEE</sequence>
<dbReference type="EMBL" id="RSAS01000659">
    <property type="protein sequence ID" value="RRR69201.1"/>
    <property type="molecule type" value="Genomic_DNA"/>
</dbReference>
<accession>A0A426TUZ2</accession>
<evidence type="ECO:0000313" key="2">
    <source>
        <dbReference type="Proteomes" id="UP000280307"/>
    </source>
</evidence>
<dbReference type="Proteomes" id="UP000280307">
    <property type="component" value="Unassembled WGS sequence"/>
</dbReference>
<evidence type="ECO:0000313" key="1">
    <source>
        <dbReference type="EMBL" id="RRR69201.1"/>
    </source>
</evidence>
<organism evidence="1 2">
    <name type="scientific">Candidatus Viridilinea halotolerans</name>
    <dbReference type="NCBI Taxonomy" id="2491704"/>
    <lineage>
        <taxon>Bacteria</taxon>
        <taxon>Bacillati</taxon>
        <taxon>Chloroflexota</taxon>
        <taxon>Chloroflexia</taxon>
        <taxon>Chloroflexales</taxon>
        <taxon>Chloroflexineae</taxon>
        <taxon>Oscillochloridaceae</taxon>
        <taxon>Candidatus Viridilinea</taxon>
    </lineage>
</organism>
<dbReference type="AlphaFoldDB" id="A0A426TUZ2"/>